<feature type="signal peptide" evidence="1">
    <location>
        <begin position="1"/>
        <end position="19"/>
    </location>
</feature>
<gene>
    <name evidence="2" type="ORF">PQO03_06205</name>
</gene>
<dbReference type="RefSeq" id="WP_274148758.1">
    <property type="nucleotide sequence ID" value="NZ_CP117811.1"/>
</dbReference>
<proteinExistence type="predicted"/>
<dbReference type="Gene3D" id="3.40.50.1820">
    <property type="entry name" value="alpha/beta hydrolase"/>
    <property type="match status" value="1"/>
</dbReference>
<evidence type="ECO:0000313" key="2">
    <source>
        <dbReference type="EMBL" id="WDE95311.1"/>
    </source>
</evidence>
<reference evidence="2 3" key="1">
    <citation type="submission" date="2023-02" db="EMBL/GenBank/DDBJ databases">
        <title>Genome sequence of Lentisphaera profundi SAORIC-696.</title>
        <authorList>
            <person name="Kim e."/>
            <person name="Cho J.-C."/>
            <person name="Choi A."/>
            <person name="Kang I."/>
        </authorList>
    </citation>
    <scope>NUCLEOTIDE SEQUENCE [LARGE SCALE GENOMIC DNA]</scope>
    <source>
        <strain evidence="2 3">SAORIC-696</strain>
    </source>
</reference>
<dbReference type="EMBL" id="CP117811">
    <property type="protein sequence ID" value="WDE95311.1"/>
    <property type="molecule type" value="Genomic_DNA"/>
</dbReference>
<name>A0ABY7VNH9_9BACT</name>
<evidence type="ECO:0000256" key="1">
    <source>
        <dbReference type="SAM" id="SignalP"/>
    </source>
</evidence>
<dbReference type="Proteomes" id="UP001214250">
    <property type="component" value="Chromosome 1"/>
</dbReference>
<accession>A0ABY7VNH9</accession>
<dbReference type="InterPro" id="IPR029058">
    <property type="entry name" value="AB_hydrolase_fold"/>
</dbReference>
<evidence type="ECO:0008006" key="4">
    <source>
        <dbReference type="Google" id="ProtNLM"/>
    </source>
</evidence>
<protein>
    <recommendedName>
        <fullName evidence="4">Alpha/beta hydrolase</fullName>
    </recommendedName>
</protein>
<organism evidence="2 3">
    <name type="scientific">Lentisphaera profundi</name>
    <dbReference type="NCBI Taxonomy" id="1658616"/>
    <lineage>
        <taxon>Bacteria</taxon>
        <taxon>Pseudomonadati</taxon>
        <taxon>Lentisphaerota</taxon>
        <taxon>Lentisphaeria</taxon>
        <taxon>Lentisphaerales</taxon>
        <taxon>Lentisphaeraceae</taxon>
        <taxon>Lentisphaera</taxon>
    </lineage>
</organism>
<keyword evidence="1" id="KW-0732">Signal</keyword>
<sequence>MYKFLLLCSLLMTQGILSAEDYILSGKIMDTDDNWLNEAKVTLSPLKIETYSNANGEFTLKFSLDKPLASKKRNFIASLKIERAGHVAQSIRIRSMSFFAKPLEVKLSPEAVDSSLLGFRTDMDPTNSIIGKRTGREADFYIYIPESVKKIRAALYISMHGMGDISKPILKQFAEDEQLALVGMNGDPIKRGINNVELINEHIEKLAELSGHPELTTAPIMTFGHSNGTGFAASFPRDWHQRTIAWVAFHPGYSGYLQFPNTEKVPSMVMCGTIDKYLLNARQDETVAQMRKEKNAAMNVMMEGGVGHGPADQDATWIFIRDFLKAAMDFRLNEDGTLKPVVIEQGWLGARYDLEKGGRQDLIIAPYADFKGDKSTANWFPSESFAKAWQTYGKREVKK</sequence>
<keyword evidence="3" id="KW-1185">Reference proteome</keyword>
<dbReference type="SUPFAM" id="SSF53474">
    <property type="entry name" value="alpha/beta-Hydrolases"/>
    <property type="match status" value="1"/>
</dbReference>
<feature type="chain" id="PRO_5046801490" description="Alpha/beta hydrolase" evidence="1">
    <location>
        <begin position="20"/>
        <end position="399"/>
    </location>
</feature>
<evidence type="ECO:0000313" key="3">
    <source>
        <dbReference type="Proteomes" id="UP001214250"/>
    </source>
</evidence>